<sequence>MAEDNKKKNIQLNNKKSETVVSEVAETKPLYANADETAGPSLELAKKDLAATEIFNSAMKLIKVLCVMEFDEHDLSKKLKDLYVQYLYDSDYHKFRKSVADFISENFNY</sequence>
<proteinExistence type="predicted"/>
<protein>
    <submittedName>
        <fullName evidence="1">Uncharacterized protein</fullName>
    </submittedName>
</protein>
<evidence type="ECO:0000313" key="1">
    <source>
        <dbReference type="EMBL" id="DAF62360.1"/>
    </source>
</evidence>
<name>A0A8S5TGU2_9CAUD</name>
<dbReference type="EMBL" id="BK032823">
    <property type="protein sequence ID" value="DAF62360.1"/>
    <property type="molecule type" value="Genomic_DNA"/>
</dbReference>
<accession>A0A8S5TGU2</accession>
<organism evidence="1">
    <name type="scientific">Myoviridae sp. ctIty1</name>
    <dbReference type="NCBI Taxonomy" id="2827673"/>
    <lineage>
        <taxon>Viruses</taxon>
        <taxon>Duplodnaviria</taxon>
        <taxon>Heunggongvirae</taxon>
        <taxon>Uroviricota</taxon>
        <taxon>Caudoviricetes</taxon>
    </lineage>
</organism>
<reference evidence="1" key="1">
    <citation type="journal article" date="2021" name="Proc. Natl. Acad. Sci. U.S.A.">
        <title>A Catalog of Tens of Thousands of Viruses from Human Metagenomes Reveals Hidden Associations with Chronic Diseases.</title>
        <authorList>
            <person name="Tisza M.J."/>
            <person name="Buck C.B."/>
        </authorList>
    </citation>
    <scope>NUCLEOTIDE SEQUENCE</scope>
    <source>
        <strain evidence="1">CtIty1</strain>
    </source>
</reference>